<dbReference type="CDD" id="cd02440">
    <property type="entry name" value="AdoMet_MTases"/>
    <property type="match status" value="1"/>
</dbReference>
<dbReference type="PANTHER" id="PTHR43861:SF6">
    <property type="entry name" value="METHYLTRANSFERASE TYPE 11"/>
    <property type="match status" value="1"/>
</dbReference>
<evidence type="ECO:0000313" key="2">
    <source>
        <dbReference type="Proteomes" id="UP000262056"/>
    </source>
</evidence>
<name>A0A656PQI6_UNCKA</name>
<dbReference type="GO" id="GO:0032259">
    <property type="term" value="P:methylation"/>
    <property type="evidence" value="ECO:0007669"/>
    <property type="project" value="UniProtKB-KW"/>
</dbReference>
<dbReference type="PANTHER" id="PTHR43861">
    <property type="entry name" value="TRANS-ACONITATE 2-METHYLTRANSFERASE-RELATED"/>
    <property type="match status" value="1"/>
</dbReference>
<dbReference type="EMBL" id="DQFB01000004">
    <property type="protein sequence ID" value="HCQ40686.1"/>
    <property type="molecule type" value="Genomic_DNA"/>
</dbReference>
<keyword evidence="1" id="KW-0808">Transferase</keyword>
<dbReference type="Pfam" id="PF13489">
    <property type="entry name" value="Methyltransf_23"/>
    <property type="match status" value="1"/>
</dbReference>
<dbReference type="GO" id="GO:0008168">
    <property type="term" value="F:methyltransferase activity"/>
    <property type="evidence" value="ECO:0007669"/>
    <property type="project" value="UniProtKB-KW"/>
</dbReference>
<comment type="caution">
    <text evidence="1">The sequence shown here is derived from an EMBL/GenBank/DDBJ whole genome shotgun (WGS) entry which is preliminary data.</text>
</comment>
<protein>
    <submittedName>
        <fullName evidence="1">Class I SAM-dependent methyltransferase</fullName>
    </submittedName>
</protein>
<evidence type="ECO:0000313" key="1">
    <source>
        <dbReference type="EMBL" id="HCQ40686.1"/>
    </source>
</evidence>
<reference evidence="1 2" key="1">
    <citation type="journal article" date="2018" name="Nat. Biotechnol.">
        <title>A standardized bacterial taxonomy based on genome phylogeny substantially revises the tree of life.</title>
        <authorList>
            <person name="Parks D.H."/>
            <person name="Chuvochina M."/>
            <person name="Waite D.W."/>
            <person name="Rinke C."/>
            <person name="Skarshewski A."/>
            <person name="Chaumeil P.A."/>
            <person name="Hugenholtz P."/>
        </authorList>
    </citation>
    <scope>NUCLEOTIDE SEQUENCE [LARGE SCALE GENOMIC DNA]</scope>
    <source>
        <strain evidence="1">UBA12021</strain>
    </source>
</reference>
<dbReference type="Proteomes" id="UP000262056">
    <property type="component" value="Unassembled WGS sequence"/>
</dbReference>
<dbReference type="Gene3D" id="3.40.50.150">
    <property type="entry name" value="Vaccinia Virus protein VP39"/>
    <property type="match status" value="1"/>
</dbReference>
<dbReference type="SUPFAM" id="SSF53335">
    <property type="entry name" value="S-adenosyl-L-methionine-dependent methyltransferases"/>
    <property type="match status" value="1"/>
</dbReference>
<dbReference type="InterPro" id="IPR029063">
    <property type="entry name" value="SAM-dependent_MTases_sf"/>
</dbReference>
<accession>A0A656PQI6</accession>
<dbReference type="AlphaFoldDB" id="A0A656PQI6"/>
<keyword evidence="1" id="KW-0489">Methyltransferase</keyword>
<gene>
    <name evidence="1" type="ORF">DIU24_03185</name>
</gene>
<organism evidence="1 2">
    <name type="scientific">candidate division WWE3 bacterium</name>
    <dbReference type="NCBI Taxonomy" id="2053526"/>
    <lineage>
        <taxon>Bacteria</taxon>
        <taxon>Katanobacteria</taxon>
    </lineage>
</organism>
<proteinExistence type="predicted"/>
<sequence length="247" mass="28248">MVTSTEIEKMADMENEYWWHIGKRHLVKALVERHFGDKRNLSILDVGCGTGALARALTEFGAVTGFDVSSDAIAFCKSKGLGNVFVQDVSKLEEKQYARKFNLILALDVLEHVQDDVLVMQKIRKMLTDDGLFFVNVPAHKFLWSEHDEALEHKRRYHRVELTKKLSDAGFEIVSNSYFVTVISPLIILYRMWGNIFGKSAYPKTSYVLLPKKLNDFFVALLKIETRILLKTHIPFGVTLNVVARKN</sequence>